<sequence>MATKGEHEKPETVEDEHQPIVKKVRLDMDAKVTEDVKKVKIDENAAPQPEIGGHEAVVENDSLLTTSPVKEKELDVDLVKNKDVDKGDGCHVSSTTSSSSSVFRGFSAFRGTDALAQVTVPTCIKEVNAAPTSSSDAAAEGVAAQVSKEVEQATFVPVPSTAKMSSSSGFASFQSNSSATFASFAAVQSTSEGFGEKASASLSTDFLADADAVKKPNFVVPALSEAELANGEEEEQLLVEKRTKLFKLVEKDYAEVGVGPLRVLNMKDAKTETDKYTARLVMRRESYPHGPGTKLLINTSLRSCLLCEKKTEKTMLLTVLEETKEDLEVEKKVIPVTYLMRFESPDDLDVVKARIQTHLHLPAAATSLN</sequence>
<organism evidence="2 3">
    <name type="scientific">Hyaloperonospora arabidopsidis (strain Emoy2)</name>
    <name type="common">Downy mildew agent</name>
    <name type="synonym">Peronospora arabidopsidis</name>
    <dbReference type="NCBI Taxonomy" id="559515"/>
    <lineage>
        <taxon>Eukaryota</taxon>
        <taxon>Sar</taxon>
        <taxon>Stramenopiles</taxon>
        <taxon>Oomycota</taxon>
        <taxon>Peronosporomycetes</taxon>
        <taxon>Peronosporales</taxon>
        <taxon>Peronosporaceae</taxon>
        <taxon>Hyaloperonospora</taxon>
    </lineage>
</organism>
<feature type="domain" description="RanBD1" evidence="1">
    <location>
        <begin position="219"/>
        <end position="356"/>
    </location>
</feature>
<dbReference type="HOGENOM" id="CLU_788674_0_0_1"/>
<proteinExistence type="predicted"/>
<dbReference type="InParanoid" id="M4BZB3"/>
<dbReference type="PANTHER" id="PTHR23138:SF183">
    <property type="entry name" value="RANBD1 DOMAIN-CONTAINING PROTEIN"/>
    <property type="match status" value="1"/>
</dbReference>
<dbReference type="InterPro" id="IPR011993">
    <property type="entry name" value="PH-like_dom_sf"/>
</dbReference>
<protein>
    <recommendedName>
        <fullName evidence="1">RanBD1 domain-containing protein</fullName>
    </recommendedName>
</protein>
<dbReference type="STRING" id="559515.M4BZB3"/>
<dbReference type="EnsemblProtists" id="HpaT811936">
    <property type="protein sequence ID" value="HpaP811936"/>
    <property type="gene ID" value="HpaG811936"/>
</dbReference>
<dbReference type="GO" id="GO:0005096">
    <property type="term" value="F:GTPase activator activity"/>
    <property type="evidence" value="ECO:0007669"/>
    <property type="project" value="TreeGrafter"/>
</dbReference>
<reference evidence="2" key="2">
    <citation type="submission" date="2015-06" db="UniProtKB">
        <authorList>
            <consortium name="EnsemblProtists"/>
        </authorList>
    </citation>
    <scope>IDENTIFICATION</scope>
    <source>
        <strain evidence="2">Emoy2</strain>
    </source>
</reference>
<dbReference type="eggNOG" id="KOG0864">
    <property type="taxonomic scope" value="Eukaryota"/>
</dbReference>
<keyword evidence="3" id="KW-1185">Reference proteome</keyword>
<dbReference type="SMART" id="SM00160">
    <property type="entry name" value="RanBD"/>
    <property type="match status" value="1"/>
</dbReference>
<evidence type="ECO:0000313" key="2">
    <source>
        <dbReference type="EnsemblProtists" id="HpaP811936"/>
    </source>
</evidence>
<evidence type="ECO:0000259" key="1">
    <source>
        <dbReference type="PROSITE" id="PS50196"/>
    </source>
</evidence>
<dbReference type="Proteomes" id="UP000011713">
    <property type="component" value="Unassembled WGS sequence"/>
</dbReference>
<dbReference type="AlphaFoldDB" id="M4BZB3"/>
<evidence type="ECO:0000313" key="3">
    <source>
        <dbReference type="Proteomes" id="UP000011713"/>
    </source>
</evidence>
<dbReference type="GO" id="GO:0005643">
    <property type="term" value="C:nuclear pore"/>
    <property type="evidence" value="ECO:0007669"/>
    <property type="project" value="TreeGrafter"/>
</dbReference>
<accession>M4BZB3</accession>
<dbReference type="GO" id="GO:0005737">
    <property type="term" value="C:cytoplasm"/>
    <property type="evidence" value="ECO:0007669"/>
    <property type="project" value="TreeGrafter"/>
</dbReference>
<dbReference type="OMA" id="QPEIGGH"/>
<dbReference type="InterPro" id="IPR045255">
    <property type="entry name" value="RanBP1-like"/>
</dbReference>
<dbReference type="SUPFAM" id="SSF50729">
    <property type="entry name" value="PH domain-like"/>
    <property type="match status" value="1"/>
</dbReference>
<dbReference type="Pfam" id="PF00638">
    <property type="entry name" value="Ran_BP1"/>
    <property type="match status" value="1"/>
</dbReference>
<name>M4BZB3_HYAAE</name>
<dbReference type="PANTHER" id="PTHR23138">
    <property type="entry name" value="RAN BINDING PROTEIN"/>
    <property type="match status" value="1"/>
</dbReference>
<dbReference type="Gene3D" id="2.30.29.30">
    <property type="entry name" value="Pleckstrin-homology domain (PH domain)/Phosphotyrosine-binding domain (PTB)"/>
    <property type="match status" value="1"/>
</dbReference>
<dbReference type="VEuPathDB" id="FungiDB:HpaG811936"/>
<dbReference type="InterPro" id="IPR000156">
    <property type="entry name" value="Ran_bind_dom"/>
</dbReference>
<dbReference type="PROSITE" id="PS50196">
    <property type="entry name" value="RANBD1"/>
    <property type="match status" value="1"/>
</dbReference>
<dbReference type="EMBL" id="JH598057">
    <property type="status" value="NOT_ANNOTATED_CDS"/>
    <property type="molecule type" value="Genomic_DNA"/>
</dbReference>
<reference evidence="3" key="1">
    <citation type="journal article" date="2010" name="Science">
        <title>Signatures of adaptation to obligate biotrophy in the Hyaloperonospora arabidopsidis genome.</title>
        <authorList>
            <person name="Baxter L."/>
            <person name="Tripathy S."/>
            <person name="Ishaque N."/>
            <person name="Boot N."/>
            <person name="Cabral A."/>
            <person name="Kemen E."/>
            <person name="Thines M."/>
            <person name="Ah-Fong A."/>
            <person name="Anderson R."/>
            <person name="Badejoko W."/>
            <person name="Bittner-Eddy P."/>
            <person name="Boore J.L."/>
            <person name="Chibucos M.C."/>
            <person name="Coates M."/>
            <person name="Dehal P."/>
            <person name="Delehaunty K."/>
            <person name="Dong S."/>
            <person name="Downton P."/>
            <person name="Dumas B."/>
            <person name="Fabro G."/>
            <person name="Fronick C."/>
            <person name="Fuerstenberg S.I."/>
            <person name="Fulton L."/>
            <person name="Gaulin E."/>
            <person name="Govers F."/>
            <person name="Hughes L."/>
            <person name="Humphray S."/>
            <person name="Jiang R.H."/>
            <person name="Judelson H."/>
            <person name="Kamoun S."/>
            <person name="Kyung K."/>
            <person name="Meijer H."/>
            <person name="Minx P."/>
            <person name="Morris P."/>
            <person name="Nelson J."/>
            <person name="Phuntumart V."/>
            <person name="Qutob D."/>
            <person name="Rehmany A."/>
            <person name="Rougon-Cardoso A."/>
            <person name="Ryden P."/>
            <person name="Torto-Alalibo T."/>
            <person name="Studholme D."/>
            <person name="Wang Y."/>
            <person name="Win J."/>
            <person name="Wood J."/>
            <person name="Clifton S.W."/>
            <person name="Rogers J."/>
            <person name="Van den Ackerveken G."/>
            <person name="Jones J.D."/>
            <person name="McDowell J.M."/>
            <person name="Beynon J."/>
            <person name="Tyler B.M."/>
        </authorList>
    </citation>
    <scope>NUCLEOTIDE SEQUENCE [LARGE SCALE GENOMIC DNA]</scope>
    <source>
        <strain evidence="3">Emoy2</strain>
    </source>
</reference>